<keyword evidence="2 3" id="KW-0808">Transferase</keyword>
<reference evidence="3 4" key="1">
    <citation type="submission" date="2016-07" db="EMBL/GenBank/DDBJ databases">
        <title>Characterization of isolates of Eisenbergiella tayi derived from blood cultures, using whole genome sequencing.</title>
        <authorList>
            <person name="Burdz T."/>
            <person name="Wiebe D."/>
            <person name="Huynh C."/>
            <person name="Bernard K."/>
        </authorList>
    </citation>
    <scope>NUCLEOTIDE SEQUENCE [LARGE SCALE GENOMIC DNA]</scope>
    <source>
        <strain evidence="3 4">NML 120489</strain>
    </source>
</reference>
<gene>
    <name evidence="3" type="ORF">BEH84_01093</name>
</gene>
<dbReference type="GeneID" id="93299595"/>
<dbReference type="InterPro" id="IPR002516">
    <property type="entry name" value="Glyco_trans_11"/>
</dbReference>
<keyword evidence="1" id="KW-0328">Glycosyltransferase</keyword>
<name>A0A1E3AXF0_9FIRM</name>
<dbReference type="PANTHER" id="PTHR11927">
    <property type="entry name" value="GALACTOSIDE 2-L-FUCOSYLTRANSFERASE"/>
    <property type="match status" value="1"/>
</dbReference>
<dbReference type="GO" id="GO:0005975">
    <property type="term" value="P:carbohydrate metabolic process"/>
    <property type="evidence" value="ECO:0007669"/>
    <property type="project" value="InterPro"/>
</dbReference>
<dbReference type="EMBL" id="MCGI01000001">
    <property type="protein sequence ID" value="ODM13378.1"/>
    <property type="molecule type" value="Genomic_DNA"/>
</dbReference>
<dbReference type="GO" id="GO:0016020">
    <property type="term" value="C:membrane"/>
    <property type="evidence" value="ECO:0007669"/>
    <property type="project" value="InterPro"/>
</dbReference>
<organism evidence="3 4">
    <name type="scientific">Eisenbergiella tayi</name>
    <dbReference type="NCBI Taxonomy" id="1432052"/>
    <lineage>
        <taxon>Bacteria</taxon>
        <taxon>Bacillati</taxon>
        <taxon>Bacillota</taxon>
        <taxon>Clostridia</taxon>
        <taxon>Lachnospirales</taxon>
        <taxon>Lachnospiraceae</taxon>
        <taxon>Eisenbergiella</taxon>
    </lineage>
</organism>
<proteinExistence type="predicted"/>
<dbReference type="Proteomes" id="UP000095003">
    <property type="component" value="Unassembled WGS sequence"/>
</dbReference>
<evidence type="ECO:0000256" key="2">
    <source>
        <dbReference type="ARBA" id="ARBA00022679"/>
    </source>
</evidence>
<dbReference type="Pfam" id="PF01531">
    <property type="entry name" value="Glyco_transf_11"/>
    <property type="match status" value="1"/>
</dbReference>
<comment type="caution">
    <text evidence="3">The sequence shown here is derived from an EMBL/GenBank/DDBJ whole genome shotgun (WGS) entry which is preliminary data.</text>
</comment>
<dbReference type="CDD" id="cd11301">
    <property type="entry name" value="Fut1_Fut2_like"/>
    <property type="match status" value="1"/>
</dbReference>
<evidence type="ECO:0000256" key="1">
    <source>
        <dbReference type="ARBA" id="ARBA00022676"/>
    </source>
</evidence>
<accession>A0A1E3AXF0</accession>
<dbReference type="PANTHER" id="PTHR11927:SF9">
    <property type="entry name" value="L-FUCOSYLTRANSFERASE"/>
    <property type="match status" value="1"/>
</dbReference>
<evidence type="ECO:0000313" key="4">
    <source>
        <dbReference type="Proteomes" id="UP000095003"/>
    </source>
</evidence>
<dbReference type="AlphaFoldDB" id="A0A1E3AXF0"/>
<protein>
    <submittedName>
        <fullName evidence="3">Glycosyl transferase family 11</fullName>
    </submittedName>
</protein>
<dbReference type="GO" id="GO:0008107">
    <property type="term" value="F:galactoside 2-alpha-L-fucosyltransferase activity"/>
    <property type="evidence" value="ECO:0007669"/>
    <property type="project" value="InterPro"/>
</dbReference>
<dbReference type="RefSeq" id="WP_081329822.1">
    <property type="nucleotide sequence ID" value="NZ_MCGI01000001.1"/>
</dbReference>
<evidence type="ECO:0000313" key="3">
    <source>
        <dbReference type="EMBL" id="ODM13378.1"/>
    </source>
</evidence>
<sequence length="351" mass="41424">MRIVHMDSGLGNQMLDYAEYLAIKEANPEGAYYIEKLIYELPYMPGMFSQWNGYELERIFGLKLPDVKELFSEEQWQRILDKVGESSFWNEDWNFAPYVTKAFADEGIELLNLIPDKRSIINKPLTITTKSRKVLAIFFRTRLGYHIKRYLRAMLQKELIQKKNASIDIFREYPDNVYIGHSLAFRYKGFGIEKIENKLRESFQFPEIIDNKNKDIMECIRSTNSVAIHARRSDMLFVNGDCYKFGFFKRAVKFIKKNIDKPVFFFFCDEKSTGWCENNEKIFGLDFSKDMVYFVDWNKGNESFRDMQLMAECKHNIFTQSSFGFWGAYLNRNPQKITCAPDPLFLATNTF</sequence>